<evidence type="ECO:0000256" key="5">
    <source>
        <dbReference type="ARBA" id="ARBA00022833"/>
    </source>
</evidence>
<reference evidence="15" key="1">
    <citation type="submission" date="2025-08" db="UniProtKB">
        <authorList>
            <consortium name="RefSeq"/>
        </authorList>
    </citation>
    <scope>IDENTIFICATION</scope>
    <source>
        <tissue evidence="15">Whole body</tissue>
    </source>
</reference>
<name>A0A6J1QN15_9HYME</name>
<dbReference type="Pfam" id="PF05485">
    <property type="entry name" value="THAP"/>
    <property type="match status" value="1"/>
</dbReference>
<feature type="domain" description="THAP-type" evidence="13">
    <location>
        <begin position="49"/>
        <end position="128"/>
    </location>
</feature>
<evidence type="ECO:0000259" key="13">
    <source>
        <dbReference type="PROSITE" id="PS50950"/>
    </source>
</evidence>
<evidence type="ECO:0000256" key="12">
    <source>
        <dbReference type="PROSITE-ProRule" id="PRU00309"/>
    </source>
</evidence>
<dbReference type="PROSITE" id="PS50950">
    <property type="entry name" value="ZF_THAP"/>
    <property type="match status" value="1"/>
</dbReference>
<dbReference type="Proteomes" id="UP000504618">
    <property type="component" value="Unplaced"/>
</dbReference>
<gene>
    <name evidence="15" type="primary">LOC112462340</name>
</gene>
<evidence type="ECO:0000256" key="3">
    <source>
        <dbReference type="ARBA" id="ARBA00022723"/>
    </source>
</evidence>
<dbReference type="Gene3D" id="6.20.210.20">
    <property type="entry name" value="THAP domain"/>
    <property type="match status" value="1"/>
</dbReference>
<dbReference type="RefSeq" id="XP_024883834.1">
    <property type="nucleotide sequence ID" value="XM_025028066.1"/>
</dbReference>
<accession>A0A6J1QN15</accession>
<keyword evidence="10" id="KW-0539">Nucleus</keyword>
<evidence type="ECO:0000256" key="11">
    <source>
        <dbReference type="ARBA" id="ARBA00023306"/>
    </source>
</evidence>
<keyword evidence="7" id="KW-0175">Coiled coil</keyword>
<sequence>MGFSEASREYPGPVNTRNRYDEPISSFYKECVYRQLTSYINSEKNILYIVFTCFICKKRSDKSQDLSFHRFPSNSIARQQWLDIIGKSEEVIGKATTICSRHFDTECFRYGLVNGRRFLKPGTKPTINLGISAPINILNTTEFSSIQTSNIPTNEPALRSSIEELATSNKRKQEPPLTEVIAAKKIRLTDLT</sequence>
<evidence type="ECO:0000256" key="9">
    <source>
        <dbReference type="ARBA" id="ARBA00023163"/>
    </source>
</evidence>
<keyword evidence="8 12" id="KW-0238">DNA-binding</keyword>
<dbReference type="SMART" id="SM00980">
    <property type="entry name" value="THAP"/>
    <property type="match status" value="1"/>
</dbReference>
<evidence type="ECO:0000256" key="10">
    <source>
        <dbReference type="ARBA" id="ARBA00023242"/>
    </source>
</evidence>
<proteinExistence type="inferred from homology"/>
<evidence type="ECO:0000256" key="7">
    <source>
        <dbReference type="ARBA" id="ARBA00023054"/>
    </source>
</evidence>
<comment type="subcellular location">
    <subcellularLocation>
        <location evidence="1">Nucleus</location>
        <location evidence="1">Nucleoplasm</location>
    </subcellularLocation>
</comment>
<evidence type="ECO:0000256" key="2">
    <source>
        <dbReference type="ARBA" id="ARBA00006177"/>
    </source>
</evidence>
<keyword evidence="9" id="KW-0804">Transcription</keyword>
<keyword evidence="14" id="KW-1185">Reference proteome</keyword>
<dbReference type="PANTHER" id="PTHR46600:SF1">
    <property type="entry name" value="THAP DOMAIN-CONTAINING PROTEIN 1"/>
    <property type="match status" value="1"/>
</dbReference>
<comment type="similarity">
    <text evidence="2">Belongs to the THAP1 family.</text>
</comment>
<dbReference type="InterPro" id="IPR006612">
    <property type="entry name" value="THAP_Znf"/>
</dbReference>
<dbReference type="SUPFAM" id="SSF57716">
    <property type="entry name" value="Glucocorticoid receptor-like (DNA-binding domain)"/>
    <property type="match status" value="1"/>
</dbReference>
<dbReference type="OrthoDB" id="7574697at2759"/>
<evidence type="ECO:0000256" key="8">
    <source>
        <dbReference type="ARBA" id="ARBA00023125"/>
    </source>
</evidence>
<keyword evidence="5" id="KW-0862">Zinc</keyword>
<dbReference type="GO" id="GO:0043565">
    <property type="term" value="F:sequence-specific DNA binding"/>
    <property type="evidence" value="ECO:0007669"/>
    <property type="project" value="InterPro"/>
</dbReference>
<dbReference type="PANTHER" id="PTHR46600">
    <property type="entry name" value="THAP DOMAIN-CONTAINING"/>
    <property type="match status" value="1"/>
</dbReference>
<keyword evidence="11" id="KW-0131">Cell cycle</keyword>
<dbReference type="SMART" id="SM00692">
    <property type="entry name" value="DM3"/>
    <property type="match status" value="1"/>
</dbReference>
<organism evidence="14 15">
    <name type="scientific">Temnothorax curvispinosus</name>
    <dbReference type="NCBI Taxonomy" id="300111"/>
    <lineage>
        <taxon>Eukaryota</taxon>
        <taxon>Metazoa</taxon>
        <taxon>Ecdysozoa</taxon>
        <taxon>Arthropoda</taxon>
        <taxon>Hexapoda</taxon>
        <taxon>Insecta</taxon>
        <taxon>Pterygota</taxon>
        <taxon>Neoptera</taxon>
        <taxon>Endopterygota</taxon>
        <taxon>Hymenoptera</taxon>
        <taxon>Apocrita</taxon>
        <taxon>Aculeata</taxon>
        <taxon>Formicoidea</taxon>
        <taxon>Formicidae</taxon>
        <taxon>Myrmicinae</taxon>
        <taxon>Temnothorax</taxon>
    </lineage>
</organism>
<keyword evidence="4 12" id="KW-0863">Zinc-finger</keyword>
<evidence type="ECO:0000313" key="15">
    <source>
        <dbReference type="RefSeq" id="XP_024883834.1"/>
    </source>
</evidence>
<evidence type="ECO:0000256" key="6">
    <source>
        <dbReference type="ARBA" id="ARBA00023015"/>
    </source>
</evidence>
<dbReference type="InterPro" id="IPR026516">
    <property type="entry name" value="THAP1/10"/>
</dbReference>
<keyword evidence="6" id="KW-0805">Transcription regulation</keyword>
<protein>
    <submittedName>
        <fullName evidence="15">Uncharacterized protein LOC112462340</fullName>
    </submittedName>
</protein>
<evidence type="ECO:0000313" key="14">
    <source>
        <dbReference type="Proteomes" id="UP000504618"/>
    </source>
</evidence>
<evidence type="ECO:0000256" key="4">
    <source>
        <dbReference type="ARBA" id="ARBA00022771"/>
    </source>
</evidence>
<dbReference type="GeneID" id="112462340"/>
<keyword evidence="3" id="KW-0479">Metal-binding</keyword>
<dbReference type="GO" id="GO:0008270">
    <property type="term" value="F:zinc ion binding"/>
    <property type="evidence" value="ECO:0007669"/>
    <property type="project" value="UniProtKB-KW"/>
</dbReference>
<evidence type="ECO:0000256" key="1">
    <source>
        <dbReference type="ARBA" id="ARBA00004642"/>
    </source>
</evidence>
<dbReference type="InterPro" id="IPR038441">
    <property type="entry name" value="THAP_Znf_sf"/>
</dbReference>
<dbReference type="GO" id="GO:0005654">
    <property type="term" value="C:nucleoplasm"/>
    <property type="evidence" value="ECO:0007669"/>
    <property type="project" value="UniProtKB-SubCell"/>
</dbReference>
<dbReference type="AlphaFoldDB" id="A0A6J1QN15"/>